<name>A0A0C3EB31_9VIBR</name>
<organism evidence="1 2">
    <name type="scientific">Vibrio mytili</name>
    <dbReference type="NCBI Taxonomy" id="50718"/>
    <lineage>
        <taxon>Bacteria</taxon>
        <taxon>Pseudomonadati</taxon>
        <taxon>Pseudomonadota</taxon>
        <taxon>Gammaproteobacteria</taxon>
        <taxon>Vibrionales</taxon>
        <taxon>Vibrionaceae</taxon>
        <taxon>Vibrio</taxon>
    </lineage>
</organism>
<dbReference type="Proteomes" id="UP000031977">
    <property type="component" value="Unassembled WGS sequence"/>
</dbReference>
<sequence>MTMPNSQLVMFAGNNVETVEEVRSMQLAVRCDALKANSSSERKELESLELWLEEQINSQIVGF</sequence>
<gene>
    <name evidence="1" type="ORF">SU60_05945</name>
</gene>
<keyword evidence="2" id="KW-1185">Reference proteome</keyword>
<dbReference type="RefSeq" id="WP_014386752.1">
    <property type="nucleotide sequence ID" value="NZ_CBCRVP010000007.1"/>
</dbReference>
<protein>
    <submittedName>
        <fullName evidence="1">Uncharacterized protein</fullName>
    </submittedName>
</protein>
<evidence type="ECO:0000313" key="1">
    <source>
        <dbReference type="EMBL" id="KIN11623.1"/>
    </source>
</evidence>
<comment type="caution">
    <text evidence="1">The sequence shown here is derived from an EMBL/GenBank/DDBJ whole genome shotgun (WGS) entry which is preliminary data.</text>
</comment>
<proteinExistence type="predicted"/>
<dbReference type="EMBL" id="JXOK01000015">
    <property type="protein sequence ID" value="KIN11623.1"/>
    <property type="molecule type" value="Genomic_DNA"/>
</dbReference>
<evidence type="ECO:0000313" key="2">
    <source>
        <dbReference type="Proteomes" id="UP000031977"/>
    </source>
</evidence>
<reference evidence="1 2" key="1">
    <citation type="submission" date="2015-01" db="EMBL/GenBank/DDBJ databases">
        <title>Draft genome of Vibrio mytili type strain CAIM 528.</title>
        <authorList>
            <person name="Gonzalez-Castillo A."/>
            <person name="Gomez-Gil B."/>
            <person name="Enciso-Ibarra J."/>
        </authorList>
    </citation>
    <scope>NUCLEOTIDE SEQUENCE [LARGE SCALE GENOMIC DNA]</scope>
    <source>
        <strain evidence="1 2">CAIM 528</strain>
    </source>
</reference>
<dbReference type="OrthoDB" id="5902146at2"/>
<dbReference type="GeneID" id="83585747"/>
<accession>A0A0C3EB31</accession>
<dbReference type="AlphaFoldDB" id="A0A0C3EB31"/>